<evidence type="ECO:0000256" key="5">
    <source>
        <dbReference type="ARBA" id="ARBA00022840"/>
    </source>
</evidence>
<evidence type="ECO:0000256" key="6">
    <source>
        <dbReference type="ARBA" id="ARBA00023125"/>
    </source>
</evidence>
<dbReference type="PROSITE" id="PS51192">
    <property type="entry name" value="HELICASE_ATP_BIND_1"/>
    <property type="match status" value="1"/>
</dbReference>
<evidence type="ECO:0000256" key="8">
    <source>
        <dbReference type="ARBA" id="ARBA00023235"/>
    </source>
</evidence>
<dbReference type="PANTHER" id="PTHR47962">
    <property type="entry name" value="ATP-DEPENDENT HELICASE LHR-RELATED-RELATED"/>
    <property type="match status" value="1"/>
</dbReference>
<dbReference type="InterPro" id="IPR017170">
    <property type="entry name" value="Lhr-like"/>
</dbReference>
<dbReference type="Proteomes" id="UP000652307">
    <property type="component" value="Unassembled WGS sequence"/>
</dbReference>
<dbReference type="Gene3D" id="3.40.50.300">
    <property type="entry name" value="P-loop containing nucleotide triphosphate hydrolases"/>
    <property type="match status" value="2"/>
</dbReference>
<dbReference type="GO" id="GO:0005524">
    <property type="term" value="F:ATP binding"/>
    <property type="evidence" value="ECO:0007669"/>
    <property type="project" value="UniProtKB-KW"/>
</dbReference>
<feature type="domain" description="Helicase C-terminal" evidence="11">
    <location>
        <begin position="250"/>
        <end position="424"/>
    </location>
</feature>
<dbReference type="Pfam" id="PF08494">
    <property type="entry name" value="DEAD_assoc"/>
    <property type="match status" value="1"/>
</dbReference>
<dbReference type="GO" id="GO:0006281">
    <property type="term" value="P:DNA repair"/>
    <property type="evidence" value="ECO:0007669"/>
    <property type="project" value="UniProtKB-KW"/>
</dbReference>
<dbReference type="SMART" id="SM00490">
    <property type="entry name" value="HELICc"/>
    <property type="match status" value="1"/>
</dbReference>
<dbReference type="PANTHER" id="PTHR47962:SF6">
    <property type="entry name" value="LARGE HELICASE-RELATED PROTEIN"/>
    <property type="match status" value="1"/>
</dbReference>
<dbReference type="Pfam" id="PF00271">
    <property type="entry name" value="Helicase_C"/>
    <property type="match status" value="1"/>
</dbReference>
<evidence type="ECO:0000313" key="13">
    <source>
        <dbReference type="Proteomes" id="UP000652307"/>
    </source>
</evidence>
<dbReference type="NCBIfam" id="NF010338">
    <property type="entry name" value="PRK13767.1"/>
    <property type="match status" value="1"/>
</dbReference>
<dbReference type="Pfam" id="PF19306">
    <property type="entry name" value="WHD_Lhr"/>
    <property type="match status" value="1"/>
</dbReference>
<keyword evidence="1" id="KW-0547">Nucleotide-binding</keyword>
<dbReference type="InterPro" id="IPR052511">
    <property type="entry name" value="ATP-dep_Helicase"/>
</dbReference>
<dbReference type="CDD" id="cd17922">
    <property type="entry name" value="DEXHc_LHR-like"/>
    <property type="match status" value="1"/>
</dbReference>
<reference evidence="12" key="1">
    <citation type="submission" date="2020-10" db="EMBL/GenBank/DDBJ databases">
        <title>Fervidococcus fontis strain 3639Fd - the first crenarchaeon capable of growth on lipids.</title>
        <authorList>
            <person name="Kochetkova T.V."/>
            <person name="Elcheninov A.G."/>
            <person name="Toschakov S.V."/>
            <person name="Kublanov I.V."/>
        </authorList>
    </citation>
    <scope>NUCLEOTIDE SEQUENCE</scope>
    <source>
        <strain evidence="12">3639Fd</strain>
    </source>
</reference>
<dbReference type="SUPFAM" id="SSF52540">
    <property type="entry name" value="P-loop containing nucleoside triphosphate hydrolases"/>
    <property type="match status" value="1"/>
</dbReference>
<dbReference type="AlphaFoldDB" id="A0A843ACM8"/>
<keyword evidence="6" id="KW-0238">DNA-binding</keyword>
<dbReference type="InterPro" id="IPR027417">
    <property type="entry name" value="P-loop_NTPase"/>
</dbReference>
<dbReference type="InterPro" id="IPR045628">
    <property type="entry name" value="Lhr_WH_dom"/>
</dbReference>
<proteinExistence type="inferred from homology"/>
<dbReference type="GO" id="GO:0140097">
    <property type="term" value="F:catalytic activity, acting on DNA"/>
    <property type="evidence" value="ECO:0007669"/>
    <property type="project" value="UniProtKB-ARBA"/>
</dbReference>
<dbReference type="GO" id="GO:0003677">
    <property type="term" value="F:DNA binding"/>
    <property type="evidence" value="ECO:0007669"/>
    <property type="project" value="UniProtKB-KW"/>
</dbReference>
<dbReference type="RefSeq" id="WP_193803426.1">
    <property type="nucleotide sequence ID" value="NZ_JADEZV010000001.1"/>
</dbReference>
<sequence>MRKSDLEEVLRPYTLEWFRWSFGDFTEPQKRAIPLIKRGENVLISSPTGTGKTLAAFLGIIDALYALSEEKKLENEIYVLYVSPLRALNNDIRRNLIEPLEGIKKIAREKYGVELEDIKASIRTSDTPQNERQIMLRKPPHILITTPESLALILVAPKFRERLRSIRWVIIDEIHEIASSKRGSNLSILLERLQELAEREVQRIGLSATISPLEKIARFLGGYGDDGKPRSVKIVDARFKKPFDIRVLVPVKDMIYASEEELSDGIYSKIAELVLSHKSTLIFTNTRSATERVVFKLKKVLAEKNLVGLDDIGAHHSSLSRDIRLDVEERLKRGELRVVVSSTSLELGIDIGYIDLVLLLSSPKSVSRLLQRVGRAGHRLHEVSEGRIITVDRDDLVECSVLADAARKRLIDKTKIPEAPLDVLAQNIVAMSLEKKWRVEDAYRVVKRAYPYHKLKYEDFLSVVKFLGGDEKRLEEQKVYRKIWYDPEENAFGKKRSTRMIFNLNQGTIPDEAKIKVFLKGRKYIGDLDEGFAQILSPGDVFVLGGKTYVFKKLTGLKMFVDSAEGQRPTVPSWFSEMLPLSFDSALLVGKFRRHVKELLEKYGFDLNKASKDIADEMMLDEDAAREVARYISEQYAFTSGIVASDRLVHIEIYDDERGRNIIFHSLFGRKANDALSRAYAYALSEQSGTAVRVTVSDNAFMLTLPGRPEVDVSTLVKSVNSKNVEDLLTKSIYNTEMMKRIFRQCAQRSFMILRNYRGWEKSPNKLQLSAQTILDALKEDSENPVVKETVREIIHDHMDVDAAKEVLKRIEDGEIEVEITGPSEVPSPFAHHIIAIGYQDIVLMEDRRRLLLSLYEKVRKYIENNEKMRDNLAFSSS</sequence>
<evidence type="ECO:0000259" key="11">
    <source>
        <dbReference type="PROSITE" id="PS51194"/>
    </source>
</evidence>
<evidence type="ECO:0000256" key="2">
    <source>
        <dbReference type="ARBA" id="ARBA00022763"/>
    </source>
</evidence>
<keyword evidence="3" id="KW-0378">Hydrolase</keyword>
<dbReference type="InterPro" id="IPR014001">
    <property type="entry name" value="Helicase_ATP-bd"/>
</dbReference>
<evidence type="ECO:0000256" key="9">
    <source>
        <dbReference type="ARBA" id="ARBA00093467"/>
    </source>
</evidence>
<dbReference type="PIRSF" id="PIRSF037307">
    <property type="entry name" value="Lhr-like_helic_prd"/>
    <property type="match status" value="1"/>
</dbReference>
<keyword evidence="8" id="KW-0413">Isomerase</keyword>
<dbReference type="EMBL" id="JADEZV010000001">
    <property type="protein sequence ID" value="MBE9390856.1"/>
    <property type="molecule type" value="Genomic_DNA"/>
</dbReference>
<evidence type="ECO:0000256" key="4">
    <source>
        <dbReference type="ARBA" id="ARBA00022806"/>
    </source>
</evidence>
<protein>
    <submittedName>
        <fullName evidence="12">ATP-dependent helicase</fullName>
    </submittedName>
</protein>
<dbReference type="Pfam" id="PF00270">
    <property type="entry name" value="DEAD"/>
    <property type="match status" value="1"/>
</dbReference>
<dbReference type="InterPro" id="IPR001650">
    <property type="entry name" value="Helicase_C-like"/>
</dbReference>
<feature type="domain" description="Helicase ATP-binding" evidence="10">
    <location>
        <begin position="33"/>
        <end position="228"/>
    </location>
</feature>
<keyword evidence="5" id="KW-0067">ATP-binding</keyword>
<dbReference type="CDD" id="cd18796">
    <property type="entry name" value="SF2_C_LHR"/>
    <property type="match status" value="1"/>
</dbReference>
<evidence type="ECO:0000256" key="1">
    <source>
        <dbReference type="ARBA" id="ARBA00022741"/>
    </source>
</evidence>
<evidence type="ECO:0000256" key="7">
    <source>
        <dbReference type="ARBA" id="ARBA00023204"/>
    </source>
</evidence>
<dbReference type="GO" id="GO:0016887">
    <property type="term" value="F:ATP hydrolysis activity"/>
    <property type="evidence" value="ECO:0007669"/>
    <property type="project" value="TreeGrafter"/>
</dbReference>
<dbReference type="InterPro" id="IPR011545">
    <property type="entry name" value="DEAD/DEAH_box_helicase_dom"/>
</dbReference>
<keyword evidence="2" id="KW-0227">DNA damage</keyword>
<evidence type="ECO:0000313" key="12">
    <source>
        <dbReference type="EMBL" id="MBE9390856.1"/>
    </source>
</evidence>
<dbReference type="InterPro" id="IPR013701">
    <property type="entry name" value="Lhr-like_DEAD/DEAH_assoc"/>
</dbReference>
<dbReference type="PROSITE" id="PS51194">
    <property type="entry name" value="HELICASE_CTER"/>
    <property type="match status" value="1"/>
</dbReference>
<organism evidence="12 13">
    <name type="scientific">Fervidicoccus fontis</name>
    <dbReference type="NCBI Taxonomy" id="683846"/>
    <lineage>
        <taxon>Archaea</taxon>
        <taxon>Thermoproteota</taxon>
        <taxon>Thermoprotei</taxon>
        <taxon>Fervidicoccales</taxon>
        <taxon>Fervidicoccaceae</taxon>
        <taxon>Fervidicoccus</taxon>
    </lineage>
</organism>
<evidence type="ECO:0000259" key="10">
    <source>
        <dbReference type="PROSITE" id="PS51192"/>
    </source>
</evidence>
<comment type="similarity">
    <text evidence="9">Belongs to the Lhr helicase family. Lhr-Core subfamily.</text>
</comment>
<dbReference type="SMART" id="SM00487">
    <property type="entry name" value="DEXDc"/>
    <property type="match status" value="1"/>
</dbReference>
<keyword evidence="7" id="KW-0234">DNA repair</keyword>
<keyword evidence="4 12" id="KW-0347">Helicase</keyword>
<gene>
    <name evidence="12" type="ORF">IOK49_01995</name>
</gene>
<dbReference type="GO" id="GO:0004386">
    <property type="term" value="F:helicase activity"/>
    <property type="evidence" value="ECO:0007669"/>
    <property type="project" value="UniProtKB-KW"/>
</dbReference>
<evidence type="ECO:0000256" key="3">
    <source>
        <dbReference type="ARBA" id="ARBA00022801"/>
    </source>
</evidence>
<comment type="caution">
    <text evidence="12">The sequence shown here is derived from an EMBL/GenBank/DDBJ whole genome shotgun (WGS) entry which is preliminary data.</text>
</comment>
<name>A0A843ACM8_9CREN</name>
<accession>A0A843ACM8</accession>